<reference evidence="1" key="1">
    <citation type="submission" date="2018-06" db="EMBL/GenBank/DDBJ databases">
        <authorList>
            <person name="O'Rourke A."/>
        </authorList>
    </citation>
    <scope>NUCLEOTIDE SEQUENCE</scope>
    <source>
        <strain evidence="1">132550021-3</strain>
    </source>
</reference>
<proteinExistence type="predicted"/>
<evidence type="ECO:0000313" key="2">
    <source>
        <dbReference type="Proteomes" id="UP001199322"/>
    </source>
</evidence>
<dbReference type="GeneID" id="61387850"/>
<dbReference type="EMBL" id="QGBI01000026">
    <property type="protein sequence ID" value="MBX3892562.1"/>
    <property type="molecule type" value="Genomic_DNA"/>
</dbReference>
<evidence type="ECO:0000313" key="1">
    <source>
        <dbReference type="EMBL" id="MBX3892562.1"/>
    </source>
</evidence>
<dbReference type="RefSeq" id="WP_004629776.1">
    <property type="nucleotide sequence ID" value="NZ_CABKQE010000001.1"/>
</dbReference>
<dbReference type="Proteomes" id="UP001199322">
    <property type="component" value="Unassembled WGS sequence"/>
</dbReference>
<organism evidence="1 2">
    <name type="scientific">Ralstonia pickettii</name>
    <name type="common">Burkholderia pickettii</name>
    <dbReference type="NCBI Taxonomy" id="329"/>
    <lineage>
        <taxon>Bacteria</taxon>
        <taxon>Pseudomonadati</taxon>
        <taxon>Pseudomonadota</taxon>
        <taxon>Betaproteobacteria</taxon>
        <taxon>Burkholderiales</taxon>
        <taxon>Burkholderiaceae</taxon>
        <taxon>Ralstonia</taxon>
    </lineage>
</organism>
<comment type="caution">
    <text evidence="1">The sequence shown here is derived from an EMBL/GenBank/DDBJ whole genome shotgun (WGS) entry which is preliminary data.</text>
</comment>
<name>A0A9Q2CDD5_RALPI</name>
<sequence length="94" mass="10352">MNASPSATYKGFDLYPLVYRTEAVQSWPRKRLDRTFNASVVICRAGHQPGAEHSRVFQMTPTAWENVGTARRGALKFGEDVINGLIPGESVASL</sequence>
<dbReference type="AlphaFoldDB" id="A0A9Q2CDD5"/>
<protein>
    <submittedName>
        <fullName evidence="1">Uncharacterized protein</fullName>
    </submittedName>
</protein>
<gene>
    <name evidence="1" type="ORF">DEE74_22080</name>
</gene>
<accession>A0A9Q2CDD5</accession>